<sequence>MYRAPFPAQLSVFDRRVIDNNATDVRVYQVWKGSNDLILLFLTSGRDPGIIPRNSHPPELEEDGSTMSTDWLGSQSSAGVPNLPPTKDVVVNGVIVKVKYCQTCMLYRPPRCSHCSICNNCVERFDHHCPWVGQCIGKTTYENFRYRYDSKRNPYNRGCVLNVCEIFLSKIPKSKSNFRAMVKVDSSSLFGSTMSLARPMSPNIRKKSSDIETGKRQAVVAEDFEDIHSQIDSVGGLERCGTQPMHIIQCENSNWEISPDISVMSAEFAMEQGFKDREKYLVPEFPETEFYRRQVYVVSYGVDGSNVFELSEQKVVQSRGLENMVKRRQKLVASLGDEISMESIRSPKMSFPE</sequence>
<proteinExistence type="inferred from homology"/>
<dbReference type="PROSITE" id="PS50216">
    <property type="entry name" value="DHHC"/>
    <property type="match status" value="1"/>
</dbReference>
<evidence type="ECO:0000256" key="6">
    <source>
        <dbReference type="ARBA" id="ARBA00023136"/>
    </source>
</evidence>
<comment type="caution">
    <text evidence="10">The sequence shown here is derived from an EMBL/GenBank/DDBJ whole genome shotgun (WGS) entry which is preliminary data.</text>
</comment>
<dbReference type="Proteomes" id="UP000325315">
    <property type="component" value="Unassembled WGS sequence"/>
</dbReference>
<comment type="similarity">
    <text evidence="2 8">Belongs to the DHHC palmitoyltransferase family.</text>
</comment>
<keyword evidence="6" id="KW-0472">Membrane</keyword>
<dbReference type="OrthoDB" id="4096362at2759"/>
<comment type="domain">
    <text evidence="8">The DHHC domain is required for palmitoyltransferase activity.</text>
</comment>
<keyword evidence="7 8" id="KW-0012">Acyltransferase</keyword>
<protein>
    <recommendedName>
        <fullName evidence="8">S-acyltransferase</fullName>
        <ecNumber evidence="8">2.3.1.225</ecNumber>
    </recommendedName>
    <alternativeName>
        <fullName evidence="8">Palmitoyltransferase</fullName>
    </alternativeName>
</protein>
<comment type="subcellular location">
    <subcellularLocation>
        <location evidence="1">Endomembrane system</location>
        <topology evidence="1">Multi-pass membrane protein</topology>
    </subcellularLocation>
</comment>
<keyword evidence="3 8" id="KW-0808">Transferase</keyword>
<reference evidence="11" key="1">
    <citation type="journal article" date="2019" name="Plant Biotechnol. J.">
        <title>Genome sequencing of the Australian wild diploid species Gossypium australe highlights disease resistance and delayed gland morphogenesis.</title>
        <authorList>
            <person name="Cai Y."/>
            <person name="Cai X."/>
            <person name="Wang Q."/>
            <person name="Wang P."/>
            <person name="Zhang Y."/>
            <person name="Cai C."/>
            <person name="Xu Y."/>
            <person name="Wang K."/>
            <person name="Zhou Z."/>
            <person name="Wang C."/>
            <person name="Geng S."/>
            <person name="Li B."/>
            <person name="Dong Q."/>
            <person name="Hou Y."/>
            <person name="Wang H."/>
            <person name="Ai P."/>
            <person name="Liu Z."/>
            <person name="Yi F."/>
            <person name="Sun M."/>
            <person name="An G."/>
            <person name="Cheng J."/>
            <person name="Zhang Y."/>
            <person name="Shi Q."/>
            <person name="Xie Y."/>
            <person name="Shi X."/>
            <person name="Chang Y."/>
            <person name="Huang F."/>
            <person name="Chen Y."/>
            <person name="Hong S."/>
            <person name="Mi L."/>
            <person name="Sun Q."/>
            <person name="Zhang L."/>
            <person name="Zhou B."/>
            <person name="Peng R."/>
            <person name="Zhang X."/>
            <person name="Liu F."/>
        </authorList>
    </citation>
    <scope>NUCLEOTIDE SEQUENCE [LARGE SCALE GENOMIC DNA]</scope>
    <source>
        <strain evidence="11">cv. PA1801</strain>
    </source>
</reference>
<dbReference type="InterPro" id="IPR039859">
    <property type="entry name" value="PFA4/ZDH16/20/ERF2-like"/>
</dbReference>
<feature type="domain" description="Palmitoyltransferase DHHC" evidence="9">
    <location>
        <begin position="99"/>
        <end position="144"/>
    </location>
</feature>
<accession>A0A5B6V3S4</accession>
<name>A0A5B6V3S4_9ROSI</name>
<evidence type="ECO:0000256" key="8">
    <source>
        <dbReference type="RuleBase" id="RU079119"/>
    </source>
</evidence>
<evidence type="ECO:0000256" key="5">
    <source>
        <dbReference type="ARBA" id="ARBA00022989"/>
    </source>
</evidence>
<evidence type="ECO:0000313" key="11">
    <source>
        <dbReference type="Proteomes" id="UP000325315"/>
    </source>
</evidence>
<evidence type="ECO:0000259" key="9">
    <source>
        <dbReference type="Pfam" id="PF01529"/>
    </source>
</evidence>
<dbReference type="GO" id="GO:0005794">
    <property type="term" value="C:Golgi apparatus"/>
    <property type="evidence" value="ECO:0007669"/>
    <property type="project" value="TreeGrafter"/>
</dbReference>
<keyword evidence="4" id="KW-0812">Transmembrane</keyword>
<evidence type="ECO:0000256" key="7">
    <source>
        <dbReference type="ARBA" id="ARBA00023315"/>
    </source>
</evidence>
<evidence type="ECO:0000256" key="4">
    <source>
        <dbReference type="ARBA" id="ARBA00022692"/>
    </source>
</evidence>
<dbReference type="GO" id="GO:0005783">
    <property type="term" value="C:endoplasmic reticulum"/>
    <property type="evidence" value="ECO:0007669"/>
    <property type="project" value="TreeGrafter"/>
</dbReference>
<dbReference type="GO" id="GO:0006612">
    <property type="term" value="P:protein targeting to membrane"/>
    <property type="evidence" value="ECO:0007669"/>
    <property type="project" value="TreeGrafter"/>
</dbReference>
<gene>
    <name evidence="10" type="ORF">EPI10_008017</name>
</gene>
<dbReference type="GO" id="GO:0019706">
    <property type="term" value="F:protein-cysteine S-palmitoyltransferase activity"/>
    <property type="evidence" value="ECO:0007669"/>
    <property type="project" value="UniProtKB-EC"/>
</dbReference>
<evidence type="ECO:0000313" key="10">
    <source>
        <dbReference type="EMBL" id="KAA3463684.1"/>
    </source>
</evidence>
<comment type="catalytic activity">
    <reaction evidence="8">
        <text>L-cysteinyl-[protein] + hexadecanoyl-CoA = S-hexadecanoyl-L-cysteinyl-[protein] + CoA</text>
        <dbReference type="Rhea" id="RHEA:36683"/>
        <dbReference type="Rhea" id="RHEA-COMP:10131"/>
        <dbReference type="Rhea" id="RHEA-COMP:11032"/>
        <dbReference type="ChEBI" id="CHEBI:29950"/>
        <dbReference type="ChEBI" id="CHEBI:57287"/>
        <dbReference type="ChEBI" id="CHEBI:57379"/>
        <dbReference type="ChEBI" id="CHEBI:74151"/>
        <dbReference type="EC" id="2.3.1.225"/>
    </reaction>
</comment>
<evidence type="ECO:0000256" key="1">
    <source>
        <dbReference type="ARBA" id="ARBA00004127"/>
    </source>
</evidence>
<keyword evidence="11" id="KW-1185">Reference proteome</keyword>
<organism evidence="10 11">
    <name type="scientific">Gossypium australe</name>
    <dbReference type="NCBI Taxonomy" id="47621"/>
    <lineage>
        <taxon>Eukaryota</taxon>
        <taxon>Viridiplantae</taxon>
        <taxon>Streptophyta</taxon>
        <taxon>Embryophyta</taxon>
        <taxon>Tracheophyta</taxon>
        <taxon>Spermatophyta</taxon>
        <taxon>Magnoliopsida</taxon>
        <taxon>eudicotyledons</taxon>
        <taxon>Gunneridae</taxon>
        <taxon>Pentapetalae</taxon>
        <taxon>rosids</taxon>
        <taxon>malvids</taxon>
        <taxon>Malvales</taxon>
        <taxon>Malvaceae</taxon>
        <taxon>Malvoideae</taxon>
        <taxon>Gossypium</taxon>
    </lineage>
</organism>
<evidence type="ECO:0000256" key="2">
    <source>
        <dbReference type="ARBA" id="ARBA00008574"/>
    </source>
</evidence>
<dbReference type="AlphaFoldDB" id="A0A5B6V3S4"/>
<dbReference type="EC" id="2.3.1.225" evidence="8"/>
<dbReference type="PANTHER" id="PTHR22883">
    <property type="entry name" value="ZINC FINGER DHHC DOMAIN CONTAINING PROTEIN"/>
    <property type="match status" value="1"/>
</dbReference>
<evidence type="ECO:0000256" key="3">
    <source>
        <dbReference type="ARBA" id="ARBA00022679"/>
    </source>
</evidence>
<keyword evidence="5" id="KW-1133">Transmembrane helix</keyword>
<dbReference type="EMBL" id="SMMG02000008">
    <property type="protein sequence ID" value="KAA3463684.1"/>
    <property type="molecule type" value="Genomic_DNA"/>
</dbReference>
<dbReference type="InterPro" id="IPR001594">
    <property type="entry name" value="Palmitoyltrfase_DHHC"/>
</dbReference>
<dbReference type="PANTHER" id="PTHR22883:SF324">
    <property type="entry name" value="S-ACYLTRANSFERASE"/>
    <property type="match status" value="1"/>
</dbReference>
<dbReference type="Pfam" id="PF01529">
    <property type="entry name" value="DHHC"/>
    <property type="match status" value="1"/>
</dbReference>